<dbReference type="OrthoDB" id="9072761at2"/>
<organism evidence="2 3">
    <name type="scientific">Trinickia dabaoshanensis</name>
    <dbReference type="NCBI Taxonomy" id="564714"/>
    <lineage>
        <taxon>Bacteria</taxon>
        <taxon>Pseudomonadati</taxon>
        <taxon>Pseudomonadota</taxon>
        <taxon>Betaproteobacteria</taxon>
        <taxon>Burkholderiales</taxon>
        <taxon>Burkholderiaceae</taxon>
        <taxon>Trinickia</taxon>
    </lineage>
</organism>
<gene>
    <name evidence="2" type="ORF">C0Z18_22585</name>
</gene>
<accession>A0A2N7VHL5</accession>
<evidence type="ECO:0000313" key="3">
    <source>
        <dbReference type="Proteomes" id="UP000235616"/>
    </source>
</evidence>
<dbReference type="Proteomes" id="UP000235616">
    <property type="component" value="Unassembled WGS sequence"/>
</dbReference>
<dbReference type="InterPro" id="IPR036237">
    <property type="entry name" value="Xyl_isomerase-like_sf"/>
</dbReference>
<keyword evidence="3" id="KW-1185">Reference proteome</keyword>
<dbReference type="Gene3D" id="3.20.20.150">
    <property type="entry name" value="Divalent-metal-dependent TIM barrel enzymes"/>
    <property type="match status" value="1"/>
</dbReference>
<reference evidence="2 3" key="1">
    <citation type="submission" date="2018-01" db="EMBL/GenBank/DDBJ databases">
        <title>Whole genome analyses suggest that Burkholderia sensu lato contains two further novel genera in the rhizoxinica-symbiotica group Mycetohabitans gen. nov., and Trinickia gen. nov.: implications for the evolution of diazotrophy and nodulation in the Burkholderiaceae.</title>
        <authorList>
            <person name="Estrada-de los Santos P."/>
            <person name="Palmer M."/>
            <person name="Chavez-Ramirez B."/>
            <person name="Beukes C."/>
            <person name="Steenkamp E.T."/>
            <person name="Hirsch A.M."/>
            <person name="Manyaka P."/>
            <person name="Maluk M."/>
            <person name="Lafos M."/>
            <person name="Crook M."/>
            <person name="Gross E."/>
            <person name="Simon M.F."/>
            <person name="Bueno dos Reis Junior F."/>
            <person name="Poole P.S."/>
            <person name="Venter S.N."/>
            <person name="James E.K."/>
        </authorList>
    </citation>
    <scope>NUCLEOTIDE SEQUENCE [LARGE SCALE GENOMIC DNA]</scope>
    <source>
        <strain evidence="2 3">GIMN1.004</strain>
    </source>
</reference>
<comment type="caution">
    <text evidence="2">The sequence shown here is derived from an EMBL/GenBank/DDBJ whole genome shotgun (WGS) entry which is preliminary data.</text>
</comment>
<evidence type="ECO:0000313" key="2">
    <source>
        <dbReference type="EMBL" id="PMS16629.1"/>
    </source>
</evidence>
<name>A0A2N7VHL5_9BURK</name>
<dbReference type="SUPFAM" id="SSF51658">
    <property type="entry name" value="Xylose isomerase-like"/>
    <property type="match status" value="1"/>
</dbReference>
<dbReference type="AlphaFoldDB" id="A0A2N7VHL5"/>
<dbReference type="RefSeq" id="WP_102647677.1">
    <property type="nucleotide sequence ID" value="NZ_PNYA01000023.1"/>
</dbReference>
<proteinExistence type="predicted"/>
<sequence>MAWRHVASFDDALDIVVAAGQPNGSVLIDALHLWRSGGCALDLCIAPPGAIRTLRLCDAGPIAPASMHARITENRSGRLMPGIGTLPLGELLHELPERTTISLDVPMSRFNDPERHARNIYASARRLIDSTSEARQERRAAMHSAAPAYDAKRAEGHVESDAPV</sequence>
<protein>
    <recommendedName>
        <fullName evidence="4">Xylose isomerase-like TIM barrel domain-containing protein</fullName>
    </recommendedName>
</protein>
<evidence type="ECO:0000256" key="1">
    <source>
        <dbReference type="SAM" id="MobiDB-lite"/>
    </source>
</evidence>
<feature type="compositionally biased region" description="Basic and acidic residues" evidence="1">
    <location>
        <begin position="150"/>
        <end position="164"/>
    </location>
</feature>
<dbReference type="EMBL" id="PNYA01000023">
    <property type="protein sequence ID" value="PMS16629.1"/>
    <property type="molecule type" value="Genomic_DNA"/>
</dbReference>
<evidence type="ECO:0008006" key="4">
    <source>
        <dbReference type="Google" id="ProtNLM"/>
    </source>
</evidence>
<feature type="region of interest" description="Disordered" evidence="1">
    <location>
        <begin position="140"/>
        <end position="164"/>
    </location>
</feature>